<reference evidence="7" key="1">
    <citation type="submission" date="2022-12" db="EMBL/GenBank/DDBJ databases">
        <title>Bacterial isolates from different developmental stages of Nematostella vectensis.</title>
        <authorList>
            <person name="Fraune S."/>
        </authorList>
    </citation>
    <scope>NUCLEOTIDE SEQUENCE</scope>
    <source>
        <strain evidence="7">G21619-S1</strain>
    </source>
</reference>
<dbReference type="PANTHER" id="PTHR43133">
    <property type="entry name" value="RNA POLYMERASE ECF-TYPE SIGMA FACTO"/>
    <property type="match status" value="1"/>
</dbReference>
<evidence type="ECO:0000259" key="5">
    <source>
        <dbReference type="Pfam" id="PF08281"/>
    </source>
</evidence>
<accession>A0ABT4M0A4</accession>
<evidence type="ECO:0000313" key="7">
    <source>
        <dbReference type="EMBL" id="MCZ4328726.1"/>
    </source>
</evidence>
<feature type="domain" description="RNA polymerase sigma factor 70 region 4 type 2" evidence="5">
    <location>
        <begin position="105"/>
        <end position="157"/>
    </location>
</feature>
<dbReference type="Proteomes" id="UP001068379">
    <property type="component" value="Unassembled WGS sequence"/>
</dbReference>
<dbReference type="EMBL" id="JAPWHE010000001">
    <property type="protein sequence ID" value="MCZ4328726.1"/>
    <property type="molecule type" value="Genomic_DNA"/>
</dbReference>
<dbReference type="RefSeq" id="WP_269356194.1">
    <property type="nucleotide sequence ID" value="NZ_JAPWHE010000001.1"/>
</dbReference>
<protein>
    <submittedName>
        <fullName evidence="7">RNA polymerase sigma factor</fullName>
    </submittedName>
</protein>
<evidence type="ECO:0000256" key="1">
    <source>
        <dbReference type="ARBA" id="ARBA00010641"/>
    </source>
</evidence>
<dbReference type="InterPro" id="IPR013325">
    <property type="entry name" value="RNA_pol_sigma_r2"/>
</dbReference>
<dbReference type="Pfam" id="PF08281">
    <property type="entry name" value="Sigma70_r4_2"/>
    <property type="match status" value="1"/>
</dbReference>
<organism evidence="7 8">
    <name type="scientific">Castellaniella denitrificans</name>
    <dbReference type="NCBI Taxonomy" id="56119"/>
    <lineage>
        <taxon>Bacteria</taxon>
        <taxon>Pseudomonadati</taxon>
        <taxon>Pseudomonadota</taxon>
        <taxon>Betaproteobacteria</taxon>
        <taxon>Burkholderiales</taxon>
        <taxon>Alcaligenaceae</taxon>
        <taxon>Castellaniella</taxon>
    </lineage>
</organism>
<keyword evidence="8" id="KW-1185">Reference proteome</keyword>
<dbReference type="Gene3D" id="1.10.10.10">
    <property type="entry name" value="Winged helix-like DNA-binding domain superfamily/Winged helix DNA-binding domain"/>
    <property type="match status" value="1"/>
</dbReference>
<dbReference type="InterPro" id="IPR013249">
    <property type="entry name" value="RNA_pol_sigma70_r4_t2"/>
</dbReference>
<dbReference type="InterPro" id="IPR039425">
    <property type="entry name" value="RNA_pol_sigma-70-like"/>
</dbReference>
<sequence length="175" mass="19643">MDIDAALVHIPRLRRYARALVGDAARADDLVQDTLERACQKWALWRPPTAATADQVQAALRGWLLTLMHNLFANQWRQAARQRTIDWNETREPGHDPTSGLGLRLDLERALALLAPQSREVLLLVGMEQYSYAETAEMLGIPVGTVMSRLARAREQLRRLMEGEAPAPVTLKAVK</sequence>
<keyword evidence="3" id="KW-0731">Sigma factor</keyword>
<keyword evidence="2" id="KW-0805">Transcription regulation</keyword>
<name>A0ABT4M0A4_9BURK</name>
<dbReference type="InterPro" id="IPR014284">
    <property type="entry name" value="RNA_pol_sigma-70_dom"/>
</dbReference>
<evidence type="ECO:0000259" key="6">
    <source>
        <dbReference type="Pfam" id="PF22029"/>
    </source>
</evidence>
<dbReference type="InterPro" id="IPR036388">
    <property type="entry name" value="WH-like_DNA-bd_sf"/>
</dbReference>
<dbReference type="InterPro" id="IPR013324">
    <property type="entry name" value="RNA_pol_sigma_r3/r4-like"/>
</dbReference>
<dbReference type="SUPFAM" id="SSF88946">
    <property type="entry name" value="Sigma2 domain of RNA polymerase sigma factors"/>
    <property type="match status" value="1"/>
</dbReference>
<comment type="caution">
    <text evidence="7">The sequence shown here is derived from an EMBL/GenBank/DDBJ whole genome shotgun (WGS) entry which is preliminary data.</text>
</comment>
<proteinExistence type="inferred from homology"/>
<evidence type="ECO:0000313" key="8">
    <source>
        <dbReference type="Proteomes" id="UP001068379"/>
    </source>
</evidence>
<dbReference type="CDD" id="cd06171">
    <property type="entry name" value="Sigma70_r4"/>
    <property type="match status" value="1"/>
</dbReference>
<comment type="similarity">
    <text evidence="1">Belongs to the sigma-70 factor family. ECF subfamily.</text>
</comment>
<keyword evidence="4" id="KW-0804">Transcription</keyword>
<dbReference type="Pfam" id="PF22029">
    <property type="entry name" value="PhyR_sigma2"/>
    <property type="match status" value="1"/>
</dbReference>
<gene>
    <name evidence="7" type="ORF">O4H32_02005</name>
</gene>
<evidence type="ECO:0000256" key="2">
    <source>
        <dbReference type="ARBA" id="ARBA00023015"/>
    </source>
</evidence>
<dbReference type="NCBIfam" id="TIGR02937">
    <property type="entry name" value="sigma70-ECF"/>
    <property type="match status" value="1"/>
</dbReference>
<evidence type="ECO:0000256" key="4">
    <source>
        <dbReference type="ARBA" id="ARBA00023163"/>
    </source>
</evidence>
<dbReference type="Gene3D" id="1.10.1740.10">
    <property type="match status" value="1"/>
</dbReference>
<dbReference type="PANTHER" id="PTHR43133:SF25">
    <property type="entry name" value="RNA POLYMERASE SIGMA FACTOR RFAY-RELATED"/>
    <property type="match status" value="1"/>
</dbReference>
<feature type="domain" description="PhyR sigma2" evidence="6">
    <location>
        <begin position="9"/>
        <end position="48"/>
    </location>
</feature>
<evidence type="ECO:0000256" key="3">
    <source>
        <dbReference type="ARBA" id="ARBA00023082"/>
    </source>
</evidence>
<dbReference type="InterPro" id="IPR053866">
    <property type="entry name" value="PhyR_sigma2"/>
</dbReference>
<dbReference type="SUPFAM" id="SSF88659">
    <property type="entry name" value="Sigma3 and sigma4 domains of RNA polymerase sigma factors"/>
    <property type="match status" value="1"/>
</dbReference>